<evidence type="ECO:0000259" key="6">
    <source>
        <dbReference type="Pfam" id="PF00171"/>
    </source>
</evidence>
<evidence type="ECO:0000313" key="7">
    <source>
        <dbReference type="EMBL" id="SNT12801.1"/>
    </source>
</evidence>
<reference evidence="7 8" key="1">
    <citation type="submission" date="2017-06" db="EMBL/GenBank/DDBJ databases">
        <authorList>
            <person name="Kim H.J."/>
            <person name="Triplett B.A."/>
        </authorList>
    </citation>
    <scope>NUCLEOTIDE SEQUENCE [LARGE SCALE GENOMIC DNA]</scope>
    <source>
        <strain evidence="7 8">CGMCC 4.5593</strain>
    </source>
</reference>
<organism evidence="7 8">
    <name type="scientific">Asanoa hainanensis</name>
    <dbReference type="NCBI Taxonomy" id="560556"/>
    <lineage>
        <taxon>Bacteria</taxon>
        <taxon>Bacillati</taxon>
        <taxon>Actinomycetota</taxon>
        <taxon>Actinomycetes</taxon>
        <taxon>Micromonosporales</taxon>
        <taxon>Micromonosporaceae</taxon>
        <taxon>Asanoa</taxon>
    </lineage>
</organism>
<keyword evidence="3" id="KW-0520">NAD</keyword>
<dbReference type="PANTHER" id="PTHR42986:SF1">
    <property type="entry name" value="BENZALDEHYDE DEHYDROGENASE YFMT"/>
    <property type="match status" value="1"/>
</dbReference>
<feature type="domain" description="Aldehyde dehydrogenase" evidence="6">
    <location>
        <begin position="18"/>
        <end position="474"/>
    </location>
</feature>
<dbReference type="OrthoDB" id="3802174at2"/>
<dbReference type="CDD" id="cd07152">
    <property type="entry name" value="ALDH_BenzADH"/>
    <property type="match status" value="1"/>
</dbReference>
<dbReference type="InterPro" id="IPR016163">
    <property type="entry name" value="Ald_DH_C"/>
</dbReference>
<evidence type="ECO:0000256" key="2">
    <source>
        <dbReference type="ARBA" id="ARBA00023002"/>
    </source>
</evidence>
<evidence type="ECO:0000256" key="5">
    <source>
        <dbReference type="RuleBase" id="RU003345"/>
    </source>
</evidence>
<evidence type="ECO:0000313" key="8">
    <source>
        <dbReference type="Proteomes" id="UP000198362"/>
    </source>
</evidence>
<protein>
    <submittedName>
        <fullName evidence="7">Benzaldehyde dehydrogenase (NAD)</fullName>
    </submittedName>
</protein>
<dbReference type="Pfam" id="PF00171">
    <property type="entry name" value="Aldedh"/>
    <property type="match status" value="1"/>
</dbReference>
<dbReference type="Gene3D" id="3.40.309.10">
    <property type="entry name" value="Aldehyde Dehydrogenase, Chain A, domain 2"/>
    <property type="match status" value="1"/>
</dbReference>
<dbReference type="SUPFAM" id="SSF53720">
    <property type="entry name" value="ALDH-like"/>
    <property type="match status" value="1"/>
</dbReference>
<dbReference type="Proteomes" id="UP000198362">
    <property type="component" value="Unassembled WGS sequence"/>
</dbReference>
<dbReference type="RefSeq" id="WP_089246701.1">
    <property type="nucleotide sequence ID" value="NZ_FZPH01000003.1"/>
</dbReference>
<sequence>MTFFDPSLWNGKVFTGDWISSAGGSAEILEKATGGSLGRTGVADAGDVAASAASAAAAQRAWAATSFEERAAVLRRAGALIEANAAELRDWVVRETGAVPGLGDFAVGVATQECYEAAGLAHRPVGEILQSNQPRLSLIKRVPVGVVGVISPFNVPLILSIRSVAPALALGNAVVLKPDLRTPVSGGFAIARVFAEAGLPEGLLHVLPGGAEAGSALVAEPLVRVVSFTGSSATGRRVAELAARHLKRVHLELGGNSALVVLDDADLERAVSAGAWGSFLHQGQICMTAGRHLVHERIADDYVAKLAEHADHLPVGDPFTGQVALGPLVDEGQRDKVHALVNATVDAGARLVAGGKHEGLFYRPTVLDQVRTDMPAYAEEVFGPVAPVVRFSGLDEAAELAADSPYGLSLSILTGDAMRGLALAERIPSGIVHINDQTVNDEAVAPFGGVLDSGTGARFGGAGNLDAFTEQRWITLRGEIPAYPF</sequence>
<gene>
    <name evidence="7" type="ORF">SAMN05421812_103289</name>
</gene>
<keyword evidence="2 5" id="KW-0560">Oxidoreductase</keyword>
<dbReference type="InterPro" id="IPR029510">
    <property type="entry name" value="Ald_DH_CS_GLU"/>
</dbReference>
<accession>A0A239K461</accession>
<evidence type="ECO:0000256" key="1">
    <source>
        <dbReference type="ARBA" id="ARBA00009986"/>
    </source>
</evidence>
<feature type="active site" evidence="4">
    <location>
        <position position="252"/>
    </location>
</feature>
<dbReference type="Gene3D" id="3.40.605.10">
    <property type="entry name" value="Aldehyde Dehydrogenase, Chain A, domain 1"/>
    <property type="match status" value="1"/>
</dbReference>
<dbReference type="InterPro" id="IPR016161">
    <property type="entry name" value="Ald_DH/histidinol_DH"/>
</dbReference>
<dbReference type="InterPro" id="IPR016162">
    <property type="entry name" value="Ald_DH_N"/>
</dbReference>
<evidence type="ECO:0000256" key="4">
    <source>
        <dbReference type="PROSITE-ProRule" id="PRU10007"/>
    </source>
</evidence>
<dbReference type="EMBL" id="FZPH01000003">
    <property type="protein sequence ID" value="SNT12801.1"/>
    <property type="molecule type" value="Genomic_DNA"/>
</dbReference>
<dbReference type="PANTHER" id="PTHR42986">
    <property type="entry name" value="BENZALDEHYDE DEHYDROGENASE YFMT"/>
    <property type="match status" value="1"/>
</dbReference>
<dbReference type="InterPro" id="IPR015590">
    <property type="entry name" value="Aldehyde_DH_dom"/>
</dbReference>
<dbReference type="GO" id="GO:0016620">
    <property type="term" value="F:oxidoreductase activity, acting on the aldehyde or oxo group of donors, NAD or NADP as acceptor"/>
    <property type="evidence" value="ECO:0007669"/>
    <property type="project" value="InterPro"/>
</dbReference>
<comment type="similarity">
    <text evidence="1 5">Belongs to the aldehyde dehydrogenase family.</text>
</comment>
<name>A0A239K461_9ACTN</name>
<proteinExistence type="inferred from homology"/>
<dbReference type="PROSITE" id="PS00687">
    <property type="entry name" value="ALDEHYDE_DEHYDR_GLU"/>
    <property type="match status" value="1"/>
</dbReference>
<evidence type="ECO:0000256" key="3">
    <source>
        <dbReference type="ARBA" id="ARBA00023027"/>
    </source>
</evidence>
<dbReference type="AlphaFoldDB" id="A0A239K461"/>
<keyword evidence="8" id="KW-1185">Reference proteome</keyword>